<dbReference type="AlphaFoldDB" id="A0AAD4YVX7"/>
<dbReference type="EMBL" id="JAJFAZ020000006">
    <property type="protein sequence ID" value="KAI5322673.1"/>
    <property type="molecule type" value="Genomic_DNA"/>
</dbReference>
<protein>
    <submittedName>
        <fullName evidence="1">Uncharacterized protein</fullName>
    </submittedName>
</protein>
<name>A0AAD4YVX7_PRUDU</name>
<gene>
    <name evidence="1" type="ORF">L3X38_031745</name>
</gene>
<comment type="caution">
    <text evidence="1">The sequence shown here is derived from an EMBL/GenBank/DDBJ whole genome shotgun (WGS) entry which is preliminary data.</text>
</comment>
<evidence type="ECO:0000313" key="2">
    <source>
        <dbReference type="Proteomes" id="UP001054821"/>
    </source>
</evidence>
<evidence type="ECO:0000313" key="1">
    <source>
        <dbReference type="EMBL" id="KAI5322673.1"/>
    </source>
</evidence>
<accession>A0AAD4YVX7</accession>
<organism evidence="1 2">
    <name type="scientific">Prunus dulcis</name>
    <name type="common">Almond</name>
    <name type="synonym">Amygdalus dulcis</name>
    <dbReference type="NCBI Taxonomy" id="3755"/>
    <lineage>
        <taxon>Eukaryota</taxon>
        <taxon>Viridiplantae</taxon>
        <taxon>Streptophyta</taxon>
        <taxon>Embryophyta</taxon>
        <taxon>Tracheophyta</taxon>
        <taxon>Spermatophyta</taxon>
        <taxon>Magnoliopsida</taxon>
        <taxon>eudicotyledons</taxon>
        <taxon>Gunneridae</taxon>
        <taxon>Pentapetalae</taxon>
        <taxon>rosids</taxon>
        <taxon>fabids</taxon>
        <taxon>Rosales</taxon>
        <taxon>Rosaceae</taxon>
        <taxon>Amygdaloideae</taxon>
        <taxon>Amygdaleae</taxon>
        <taxon>Prunus</taxon>
    </lineage>
</organism>
<keyword evidence="2" id="KW-1185">Reference proteome</keyword>
<proteinExistence type="predicted"/>
<reference evidence="1 2" key="1">
    <citation type="journal article" date="2022" name="G3 (Bethesda)">
        <title>Whole-genome sequence and methylome profiling of the almond [Prunus dulcis (Mill.) D.A. Webb] cultivar 'Nonpareil'.</title>
        <authorList>
            <person name="D'Amico-Willman K.M."/>
            <person name="Ouma W.Z."/>
            <person name="Meulia T."/>
            <person name="Sideli G.M."/>
            <person name="Gradziel T.M."/>
            <person name="Fresnedo-Ramirez J."/>
        </authorList>
    </citation>
    <scope>NUCLEOTIDE SEQUENCE [LARGE SCALE GENOMIC DNA]</scope>
    <source>
        <strain evidence="1">Clone GOH B32 T37-40</strain>
    </source>
</reference>
<sequence>MGSEVSTYGDVFRLWHSLVRDVYWEETHFDGLNLHNFVKMTLPTEIADANPQETERGISAAASALRSIRDVLL</sequence>
<dbReference type="Proteomes" id="UP001054821">
    <property type="component" value="Chromosome 6"/>
</dbReference>